<evidence type="ECO:0000313" key="4">
    <source>
        <dbReference type="Proteomes" id="UP000245119"/>
    </source>
</evidence>
<evidence type="ECO:0000313" key="3">
    <source>
        <dbReference type="EMBL" id="PVD25259.1"/>
    </source>
</evidence>
<gene>
    <name evidence="3" type="ORF">C0Q70_15757</name>
</gene>
<dbReference type="InterPro" id="IPR015121">
    <property type="entry name" value="DNA_fragmentation_mid_dom"/>
</dbReference>
<dbReference type="EMBL" id="PZQS01000009">
    <property type="protein sequence ID" value="PVD25259.1"/>
    <property type="molecule type" value="Genomic_DNA"/>
</dbReference>
<evidence type="ECO:0000259" key="2">
    <source>
        <dbReference type="Pfam" id="PF09033"/>
    </source>
</evidence>
<proteinExistence type="predicted"/>
<dbReference type="InterPro" id="IPR027296">
    <property type="entry name" value="DFF-C"/>
</dbReference>
<sequence length="139" mass="15583">MLLWGDCEKGEKKIQANRLEPVSRDEPDSADGTTKKLPSSHKMAALLKGNISRIISMSDEDLQVLADADTTELAQDLGESMVYAQSLQEACQRHLDDRVQTRKAIDLLRLYSKAHSISPYVETESSKKRCHSRDISSYS</sequence>
<dbReference type="SUPFAM" id="SSF81783">
    <property type="entry name" value="C-terminal domain of DFF45/ICAD (DFF-C domain)"/>
    <property type="match status" value="1"/>
</dbReference>
<comment type="caution">
    <text evidence="3">The sequence shown here is derived from an EMBL/GenBank/DDBJ whole genome shotgun (WGS) entry which is preliminary data.</text>
</comment>
<accession>A0A2T7NVR1</accession>
<keyword evidence="4" id="KW-1185">Reference proteome</keyword>
<protein>
    <recommendedName>
        <fullName evidence="2">DNA fragmentation factor 45kDa middle domain-containing protein</fullName>
    </recommendedName>
</protein>
<dbReference type="OrthoDB" id="9387550at2759"/>
<dbReference type="Proteomes" id="UP000245119">
    <property type="component" value="Linkage Group LG9"/>
</dbReference>
<reference evidence="3 4" key="1">
    <citation type="submission" date="2018-04" db="EMBL/GenBank/DDBJ databases">
        <title>The genome of golden apple snail Pomacea canaliculata provides insight into stress tolerance and invasive adaptation.</title>
        <authorList>
            <person name="Liu C."/>
            <person name="Liu B."/>
            <person name="Ren Y."/>
            <person name="Zhang Y."/>
            <person name="Wang H."/>
            <person name="Li S."/>
            <person name="Jiang F."/>
            <person name="Yin L."/>
            <person name="Zhang G."/>
            <person name="Qian W."/>
            <person name="Fan W."/>
        </authorList>
    </citation>
    <scope>NUCLEOTIDE SEQUENCE [LARGE SCALE GENOMIC DNA]</scope>
    <source>
        <strain evidence="3">SZHN2017</strain>
        <tissue evidence="3">Muscle</tissue>
    </source>
</reference>
<organism evidence="3 4">
    <name type="scientific">Pomacea canaliculata</name>
    <name type="common">Golden apple snail</name>
    <dbReference type="NCBI Taxonomy" id="400727"/>
    <lineage>
        <taxon>Eukaryota</taxon>
        <taxon>Metazoa</taxon>
        <taxon>Spiralia</taxon>
        <taxon>Lophotrochozoa</taxon>
        <taxon>Mollusca</taxon>
        <taxon>Gastropoda</taxon>
        <taxon>Caenogastropoda</taxon>
        <taxon>Architaenioglossa</taxon>
        <taxon>Ampullarioidea</taxon>
        <taxon>Ampullariidae</taxon>
        <taxon>Pomacea</taxon>
    </lineage>
</organism>
<evidence type="ECO:0000256" key="1">
    <source>
        <dbReference type="SAM" id="MobiDB-lite"/>
    </source>
</evidence>
<dbReference type="Gene3D" id="1.10.1490.10">
    <property type="entry name" value="C-terminal domain of DFF45/ICAD (DFF-C domain)"/>
    <property type="match status" value="1"/>
</dbReference>
<dbReference type="AlphaFoldDB" id="A0A2T7NVR1"/>
<feature type="region of interest" description="Disordered" evidence="1">
    <location>
        <begin position="14"/>
        <end position="39"/>
    </location>
</feature>
<feature type="domain" description="DNA fragmentation factor 45kDa middle" evidence="2">
    <location>
        <begin position="25"/>
        <end position="117"/>
    </location>
</feature>
<name>A0A2T7NVR1_POMCA</name>
<dbReference type="Pfam" id="PF09033">
    <property type="entry name" value="DFF-C"/>
    <property type="match status" value="1"/>
</dbReference>